<dbReference type="AlphaFoldDB" id="A0A6H1Z7U0"/>
<gene>
    <name evidence="2" type="ORF">MM171A00097_0002</name>
</gene>
<reference evidence="2" key="1">
    <citation type="submission" date="2020-03" db="EMBL/GenBank/DDBJ databases">
        <title>The deep terrestrial virosphere.</title>
        <authorList>
            <person name="Holmfeldt K."/>
            <person name="Nilsson E."/>
            <person name="Simone D."/>
            <person name="Lopez-Fernandez M."/>
            <person name="Wu X."/>
            <person name="de Brujin I."/>
            <person name="Lundin D."/>
            <person name="Andersson A."/>
            <person name="Bertilsson S."/>
            <person name="Dopson M."/>
        </authorList>
    </citation>
    <scope>NUCLEOTIDE SEQUENCE</scope>
    <source>
        <strain evidence="2">MM171A00097</strain>
    </source>
</reference>
<accession>A0A6H1Z7U0</accession>
<dbReference type="EMBL" id="MT143710">
    <property type="protein sequence ID" value="QJA43355.1"/>
    <property type="molecule type" value="Genomic_DNA"/>
</dbReference>
<organism evidence="2">
    <name type="scientific">viral metagenome</name>
    <dbReference type="NCBI Taxonomy" id="1070528"/>
    <lineage>
        <taxon>unclassified sequences</taxon>
        <taxon>metagenomes</taxon>
        <taxon>organismal metagenomes</taxon>
    </lineage>
</organism>
<sequence>MAGRLPRFNPLGLFKDALVQGQRQIGKAASDIRSVADELGRAGSGQSVSQEKERQPSLGVAPPAHAAPSEKTSQAENIATACVPCALGHFSTSSGLLNECVRFKDDGITSNEVLDRVAKVLAEQNALERVDLTPEMIAQSPEWEREMAERALKESRSLRHKLEGLQSMDDIEAAAAETATFYRKLNREWYQKRLTRRASKADVTVKNVSEVVTGQKL</sequence>
<name>A0A6H1Z7U0_9ZZZZ</name>
<feature type="region of interest" description="Disordered" evidence="1">
    <location>
        <begin position="36"/>
        <end position="72"/>
    </location>
</feature>
<proteinExistence type="predicted"/>
<evidence type="ECO:0000313" key="2">
    <source>
        <dbReference type="EMBL" id="QJA43355.1"/>
    </source>
</evidence>
<evidence type="ECO:0000256" key="1">
    <source>
        <dbReference type="SAM" id="MobiDB-lite"/>
    </source>
</evidence>
<protein>
    <submittedName>
        <fullName evidence="2">Uncharacterized protein</fullName>
    </submittedName>
</protein>